<evidence type="ECO:0000313" key="6">
    <source>
        <dbReference type="EMBL" id="BDU74851.1"/>
    </source>
</evidence>
<dbReference type="InterPro" id="IPR008756">
    <property type="entry name" value="Peptidase_M56"/>
</dbReference>
<dbReference type="KEGG" id="msil:METEAL_40250"/>
<dbReference type="InterPro" id="IPR008258">
    <property type="entry name" value="Transglycosylase_SLT_dom_1"/>
</dbReference>
<feature type="transmembrane region" description="Helical" evidence="3">
    <location>
        <begin position="168"/>
        <end position="192"/>
    </location>
</feature>
<sequence length="569" mass="59631">MNGAVPALGWALVHSLWQLAVVGAVAALLLRAVGPGRPRAQYGIALGALVLCLVLPAAGFARGLAENSAALAGGAGAGAGLEAVPVPAPVTQAGGSLAWMAGHVGWIAVAWALGATAMGIRLGGGWLTTVAWRRRATGAPEAWEGRFAALARDLGVRGRVLLRASSRVATPVAVGLWRPVVLVPAALFTALPEAYLEALLAHELAHVARLDYLVNLFQGVIEVLCFHHPVVWWLSRRIRTAREHLCDDLAAKAIGDPRRLALALDALDDVQPHLTSLALAARGGILHERIRRLLTPPVVSRPGSLGPALVLLAPFAALALRAGTPAMPPIQADARVIAELDALAAREGLDPQLLRSMAWAESGLNPKARSPLGAQGILQVLPATATRFGARNLEDPGEVASAGARYLKFLLDRYKGDKAKAVAAYNCGEEALEAGRPGAEAEGYRALVLGLLEARAVQPAAPLGQGWVDGTLRRSGSTWTVWTRVSHRGPLKLEVLPEDPGGKPYGSVAAGGGEPGTPWTESHPRVTLDFRGGATVRVRCTDLLEGTSGEARVPLDGTWKTFAFQMGRP</sequence>
<comment type="similarity">
    <text evidence="1">Belongs to the transglycosylase Slt family.</text>
</comment>
<keyword evidence="3" id="KW-0472">Membrane</keyword>
<feature type="domain" description="Transglycosylase SLT" evidence="4">
    <location>
        <begin position="344"/>
        <end position="432"/>
    </location>
</feature>
<dbReference type="PROSITE" id="PS00922">
    <property type="entry name" value="TRANSGLYCOSYLASE"/>
    <property type="match status" value="1"/>
</dbReference>
<proteinExistence type="inferred from homology"/>
<keyword evidence="7" id="KW-1185">Reference proteome</keyword>
<reference evidence="7" key="1">
    <citation type="journal article" date="2023" name="Int. J. Syst. Evol. Microbiol.">
        <title>Mesoterricola silvestris gen. nov., sp. nov., Mesoterricola sediminis sp. nov., Geothrix oryzae sp. nov., Geothrix edaphica sp. nov., Geothrix rubra sp. nov., and Geothrix limicola sp. nov., six novel members of Acidobacteriota isolated from soils.</title>
        <authorList>
            <person name="Itoh H."/>
            <person name="Sugisawa Y."/>
            <person name="Mise K."/>
            <person name="Xu Z."/>
            <person name="Kuniyasu M."/>
            <person name="Ushijima N."/>
            <person name="Kawano K."/>
            <person name="Kobayashi E."/>
            <person name="Shiratori Y."/>
            <person name="Masuda Y."/>
            <person name="Senoo K."/>
        </authorList>
    </citation>
    <scope>NUCLEOTIDE SEQUENCE [LARGE SCALE GENOMIC DNA]</scope>
    <source>
        <strain evidence="7">W79</strain>
    </source>
</reference>
<dbReference type="EMBL" id="AP027080">
    <property type="protein sequence ID" value="BDU74851.1"/>
    <property type="molecule type" value="Genomic_DNA"/>
</dbReference>
<feature type="transmembrane region" description="Helical" evidence="3">
    <location>
        <begin position="104"/>
        <end position="127"/>
    </location>
</feature>
<organism evidence="6 7">
    <name type="scientific">Mesoterricola silvestris</name>
    <dbReference type="NCBI Taxonomy" id="2927979"/>
    <lineage>
        <taxon>Bacteria</taxon>
        <taxon>Pseudomonadati</taxon>
        <taxon>Acidobacteriota</taxon>
        <taxon>Holophagae</taxon>
        <taxon>Holophagales</taxon>
        <taxon>Holophagaceae</taxon>
        <taxon>Mesoterricola</taxon>
    </lineage>
</organism>
<feature type="transmembrane region" description="Helical" evidence="3">
    <location>
        <begin position="42"/>
        <end position="61"/>
    </location>
</feature>
<dbReference type="Gene3D" id="3.30.2010.10">
    <property type="entry name" value="Metalloproteases ('zincins'), catalytic domain"/>
    <property type="match status" value="1"/>
</dbReference>
<dbReference type="GO" id="GO:0016020">
    <property type="term" value="C:membrane"/>
    <property type="evidence" value="ECO:0007669"/>
    <property type="project" value="InterPro"/>
</dbReference>
<keyword evidence="3" id="KW-1133">Transmembrane helix</keyword>
<dbReference type="SUPFAM" id="SSF53955">
    <property type="entry name" value="Lysozyme-like"/>
    <property type="match status" value="1"/>
</dbReference>
<evidence type="ECO:0000313" key="7">
    <source>
        <dbReference type="Proteomes" id="UP001238179"/>
    </source>
</evidence>
<evidence type="ECO:0000256" key="3">
    <source>
        <dbReference type="SAM" id="Phobius"/>
    </source>
</evidence>
<dbReference type="CDD" id="cd07341">
    <property type="entry name" value="M56_BlaR1_MecR1_like"/>
    <property type="match status" value="1"/>
</dbReference>
<dbReference type="GO" id="GO:0000270">
    <property type="term" value="P:peptidoglycan metabolic process"/>
    <property type="evidence" value="ECO:0007669"/>
    <property type="project" value="InterPro"/>
</dbReference>
<dbReference type="Pfam" id="PF01464">
    <property type="entry name" value="SLT"/>
    <property type="match status" value="1"/>
</dbReference>
<dbReference type="InterPro" id="IPR023346">
    <property type="entry name" value="Lysozyme-like_dom_sf"/>
</dbReference>
<dbReference type="AlphaFoldDB" id="A0AA48GZS2"/>
<dbReference type="PANTHER" id="PTHR34978">
    <property type="entry name" value="POSSIBLE SENSOR-TRANSDUCER PROTEIN BLAR"/>
    <property type="match status" value="1"/>
</dbReference>
<gene>
    <name evidence="6" type="ORF">METEAL_40250</name>
</gene>
<dbReference type="Gene3D" id="1.10.530.10">
    <property type="match status" value="1"/>
</dbReference>
<dbReference type="RefSeq" id="WP_316413525.1">
    <property type="nucleotide sequence ID" value="NZ_AP027080.1"/>
</dbReference>
<name>A0AA48GZS2_9BACT</name>
<protein>
    <submittedName>
        <fullName evidence="6">Uncharacterized protein</fullName>
    </submittedName>
</protein>
<evidence type="ECO:0000259" key="5">
    <source>
        <dbReference type="Pfam" id="PF05569"/>
    </source>
</evidence>
<dbReference type="Pfam" id="PF05569">
    <property type="entry name" value="Peptidase_M56"/>
    <property type="match status" value="1"/>
</dbReference>
<evidence type="ECO:0000256" key="1">
    <source>
        <dbReference type="ARBA" id="ARBA00007734"/>
    </source>
</evidence>
<evidence type="ECO:0000256" key="2">
    <source>
        <dbReference type="SAM" id="MobiDB-lite"/>
    </source>
</evidence>
<keyword evidence="3" id="KW-0812">Transmembrane</keyword>
<feature type="transmembrane region" description="Helical" evidence="3">
    <location>
        <begin position="12"/>
        <end position="30"/>
    </location>
</feature>
<dbReference type="InterPro" id="IPR000189">
    <property type="entry name" value="Transglyc_AS"/>
</dbReference>
<dbReference type="PANTHER" id="PTHR34978:SF3">
    <property type="entry name" value="SLR0241 PROTEIN"/>
    <property type="match status" value="1"/>
</dbReference>
<evidence type="ECO:0000259" key="4">
    <source>
        <dbReference type="Pfam" id="PF01464"/>
    </source>
</evidence>
<feature type="domain" description="Peptidase M56" evidence="5">
    <location>
        <begin position="105"/>
        <end position="249"/>
    </location>
</feature>
<accession>A0AA48GZS2</accession>
<feature type="region of interest" description="Disordered" evidence="2">
    <location>
        <begin position="496"/>
        <end position="524"/>
    </location>
</feature>
<dbReference type="InterPro" id="IPR052173">
    <property type="entry name" value="Beta-lactam_resp_regulator"/>
</dbReference>
<dbReference type="Proteomes" id="UP001238179">
    <property type="component" value="Chromosome"/>
</dbReference>
<dbReference type="GO" id="GO:0008933">
    <property type="term" value="F:peptidoglycan lytic transglycosylase activity"/>
    <property type="evidence" value="ECO:0007669"/>
    <property type="project" value="InterPro"/>
</dbReference>